<reference evidence="1 2" key="1">
    <citation type="journal article" date="2015" name="Nature">
        <title>rRNA introns, odd ribosomes, and small enigmatic genomes across a large radiation of phyla.</title>
        <authorList>
            <person name="Brown C.T."/>
            <person name="Hug L.A."/>
            <person name="Thomas B.C."/>
            <person name="Sharon I."/>
            <person name="Castelle C.J."/>
            <person name="Singh A."/>
            <person name="Wilkins M.J."/>
            <person name="Williams K.H."/>
            <person name="Banfield J.F."/>
        </authorList>
    </citation>
    <scope>NUCLEOTIDE SEQUENCE [LARGE SCALE GENOMIC DNA]</scope>
</reference>
<gene>
    <name evidence="1" type="ORF">UR89_C0037G0002</name>
</gene>
<proteinExistence type="predicted"/>
<evidence type="ECO:0000313" key="1">
    <source>
        <dbReference type="EMBL" id="KKP85960.1"/>
    </source>
</evidence>
<dbReference type="EMBL" id="LBQX01000037">
    <property type="protein sequence ID" value="KKP85960.1"/>
    <property type="molecule type" value="Genomic_DNA"/>
</dbReference>
<dbReference type="Proteomes" id="UP000034536">
    <property type="component" value="Unassembled WGS sequence"/>
</dbReference>
<organism evidence="1 2">
    <name type="scientific">Candidatus Roizmanbacteria bacterium GW2011_GWA2_35_8</name>
    <dbReference type="NCBI Taxonomy" id="1618479"/>
    <lineage>
        <taxon>Bacteria</taxon>
        <taxon>Candidatus Roizmaniibacteriota</taxon>
    </lineage>
</organism>
<dbReference type="AlphaFoldDB" id="A0A0G0FEX0"/>
<comment type="caution">
    <text evidence="1">The sequence shown here is derived from an EMBL/GenBank/DDBJ whole genome shotgun (WGS) entry which is preliminary data.</text>
</comment>
<name>A0A0G0FEX0_9BACT</name>
<evidence type="ECO:0000313" key="2">
    <source>
        <dbReference type="Proteomes" id="UP000034536"/>
    </source>
</evidence>
<sequence length="583" mass="66742">MGEKRKRHAHKKTGGNLPEGMLKEMPWLGFKLPDRDIRQNQPNPYVRFVMNQDWVTARMEASRVYPPEGTPSSFVLSLLHLREFLNLTVLEIADAQVFNYSGMPTFVHQQAEEILSHNNAGQEESYRLRHRIAFDKLSNFAYQSVVERFSGKALELVFMPEERKKLIQARRLLKLTKIASPNFQKIIELGEKGGFKEEKITAMLQAFLTIEEMGSTYLGLLTGEDDDGQYFFSKRPDVYVILMNYIAASITANETDECKRLSKDSANPLGRIIYSLENAETSIDGALIGVKKLNLHERVDYMSSYSRLLVILSDLYFLLKIGKLAREIDISAIPIMQPIMKMSMIEKYAFSIRDDNDNKRLIEIIRQSMPEAFTNKLEGLLAKGGAIAQKAPKSSLRSFLGNAQSENYEAQLEAEGISQNKGDFYRADVLNALVNARLAKRDEKLFRLSTYTDVIDFARTRVFIRDDEFNNIIALLSIDNPKINGLLLRYGVPLPRIYFYNSKTNQRITPEEMPTLITNPLETIKGLFDQGVFSTIFIRVPFSIAGYKESFNLEVELFPESVEKNVHLARNRYIKQRTFIDSP</sequence>
<protein>
    <submittedName>
        <fullName evidence="1">Uncharacterized protein</fullName>
    </submittedName>
</protein>
<accession>A0A0G0FEX0</accession>